<sequence length="233" mass="25421">MTANPLRADPDQRLDADGPAPAGPRAFNNPTEVAFAQAATLFEQLELERAVAVLQPVLATEPTAREGWILLARLKLAMDDAPAALDAADRAVRLDPADPRALALSSRALTVIGRHEEAVTMAYRAVIAEPRNALWHDRVAWALLSAERQIADAEQAARTAIGLDPTEAHYYYTHGVTLDALGHLDQARQALLISLRMEPENPVAQHRLAVLNGEAARPADNKKRGWRLFGRKS</sequence>
<proteinExistence type="predicted"/>
<name>A0ABT0Y0X9_9ACTN</name>
<reference evidence="5 6" key="1">
    <citation type="submission" date="2022-06" db="EMBL/GenBank/DDBJ databases">
        <title>Actinoplanes abujensis sp. nov., isolated from Nigerian arid soil.</title>
        <authorList>
            <person name="Ding P."/>
        </authorList>
    </citation>
    <scope>NUCLEOTIDE SEQUENCE [LARGE SCALE GENOMIC DNA]</scope>
    <source>
        <strain evidence="6">TRM88002</strain>
    </source>
</reference>
<dbReference type="EMBL" id="JAMQOL010000022">
    <property type="protein sequence ID" value="MCM4079520.1"/>
    <property type="molecule type" value="Genomic_DNA"/>
</dbReference>
<comment type="caution">
    <text evidence="5">The sequence shown here is derived from an EMBL/GenBank/DDBJ whole genome shotgun (WGS) entry which is preliminary data.</text>
</comment>
<dbReference type="Pfam" id="PF14559">
    <property type="entry name" value="TPR_19"/>
    <property type="match status" value="1"/>
</dbReference>
<organism evidence="5 6">
    <name type="scientific">Paractinoplanes hotanensis</name>
    <dbReference type="NCBI Taxonomy" id="2906497"/>
    <lineage>
        <taxon>Bacteria</taxon>
        <taxon>Bacillati</taxon>
        <taxon>Actinomycetota</taxon>
        <taxon>Actinomycetes</taxon>
        <taxon>Micromonosporales</taxon>
        <taxon>Micromonosporaceae</taxon>
        <taxon>Paractinoplanes</taxon>
    </lineage>
</organism>
<keyword evidence="1" id="KW-0677">Repeat</keyword>
<dbReference type="InterPro" id="IPR019734">
    <property type="entry name" value="TPR_rpt"/>
</dbReference>
<dbReference type="RefSeq" id="WP_251799363.1">
    <property type="nucleotide sequence ID" value="NZ_JAMQOL010000022.1"/>
</dbReference>
<evidence type="ECO:0000256" key="3">
    <source>
        <dbReference type="PROSITE-ProRule" id="PRU00339"/>
    </source>
</evidence>
<feature type="repeat" description="TPR" evidence="3">
    <location>
        <begin position="65"/>
        <end position="98"/>
    </location>
</feature>
<feature type="region of interest" description="Disordered" evidence="4">
    <location>
        <begin position="1"/>
        <end position="28"/>
    </location>
</feature>
<dbReference type="SUPFAM" id="SSF48452">
    <property type="entry name" value="TPR-like"/>
    <property type="match status" value="1"/>
</dbReference>
<dbReference type="Gene3D" id="1.25.40.10">
    <property type="entry name" value="Tetratricopeptide repeat domain"/>
    <property type="match status" value="2"/>
</dbReference>
<accession>A0ABT0Y0X9</accession>
<dbReference type="PROSITE" id="PS50005">
    <property type="entry name" value="TPR"/>
    <property type="match status" value="1"/>
</dbReference>
<dbReference type="PANTHER" id="PTHR45586:SF1">
    <property type="entry name" value="LIPOPOLYSACCHARIDE ASSEMBLY PROTEIN B"/>
    <property type="match status" value="1"/>
</dbReference>
<keyword evidence="2 3" id="KW-0802">TPR repeat</keyword>
<evidence type="ECO:0000256" key="2">
    <source>
        <dbReference type="ARBA" id="ARBA00022803"/>
    </source>
</evidence>
<dbReference type="SMART" id="SM00028">
    <property type="entry name" value="TPR"/>
    <property type="match status" value="3"/>
</dbReference>
<evidence type="ECO:0000256" key="1">
    <source>
        <dbReference type="ARBA" id="ARBA00022737"/>
    </source>
</evidence>
<dbReference type="Pfam" id="PF13181">
    <property type="entry name" value="TPR_8"/>
    <property type="match status" value="1"/>
</dbReference>
<evidence type="ECO:0000313" key="5">
    <source>
        <dbReference type="EMBL" id="MCM4079520.1"/>
    </source>
</evidence>
<dbReference type="Proteomes" id="UP001523216">
    <property type="component" value="Unassembled WGS sequence"/>
</dbReference>
<dbReference type="InterPro" id="IPR051012">
    <property type="entry name" value="CellSynth/LPSAsmb/PSIAsmb"/>
</dbReference>
<evidence type="ECO:0000256" key="4">
    <source>
        <dbReference type="SAM" id="MobiDB-lite"/>
    </source>
</evidence>
<keyword evidence="6" id="KW-1185">Reference proteome</keyword>
<protein>
    <submittedName>
        <fullName evidence="5">Tetratricopeptide repeat protein</fullName>
    </submittedName>
</protein>
<dbReference type="PANTHER" id="PTHR45586">
    <property type="entry name" value="TPR REPEAT-CONTAINING PROTEIN PA4667"/>
    <property type="match status" value="1"/>
</dbReference>
<gene>
    <name evidence="5" type="ORF">LXN57_18255</name>
</gene>
<evidence type="ECO:0000313" key="6">
    <source>
        <dbReference type="Proteomes" id="UP001523216"/>
    </source>
</evidence>
<dbReference type="InterPro" id="IPR011990">
    <property type="entry name" value="TPR-like_helical_dom_sf"/>
</dbReference>